<keyword evidence="3" id="KW-0808">Transferase</keyword>
<dbReference type="GO" id="GO:0032259">
    <property type="term" value="P:methylation"/>
    <property type="evidence" value="ECO:0007669"/>
    <property type="project" value="UniProtKB-KW"/>
</dbReference>
<sequence length="397" mass="44974">MSGHFWQTVNNDAPPPAPVFGEGGGRAHAPENAVAAAAAEYPDYYADDTTVAIERDAPDALLQATILNYRRENGRTYHRLSDGKYPFPNDALEQERLDIVSHLWMLTFDGAFCLCPKNEGARRVLDLGTGTGTWALDYADEFPQATVVGVDLSPIQPIYVPPNCHFEVDDLEKEWTWKEPFDFIFARNMIGCFANWREIIAQAYKSLEPGGYFEIHDSEYPIKCDDGTLTEDMPLSKWTRMITDACEKLGRSLAITHTFADMMEEAGFEGVVKKKIKFPVSPWPEDPKLKEMGLWVQASLLPGLEGMSLALFTRVLEWKMPDSEMPATFIAKTNGEDQYFTVLPMWDPVYVQPRGCNPDFTRLIVDMPFFAMRNGFRGVRHLAIDFDPSWTAEELRE</sequence>
<feature type="region of interest" description="Disordered" evidence="2">
    <location>
        <begin position="1"/>
        <end position="25"/>
    </location>
</feature>
<dbReference type="PANTHER" id="PTHR43591">
    <property type="entry name" value="METHYLTRANSFERASE"/>
    <property type="match status" value="1"/>
</dbReference>
<comment type="similarity">
    <text evidence="1">Belongs to the methyltransferase superfamily. LaeA methyltransferase family.</text>
</comment>
<dbReference type="STRING" id="1213859.L2FV96"/>
<dbReference type="HOGENOM" id="CLU_010595_0_5_1"/>
<dbReference type="Pfam" id="PF13489">
    <property type="entry name" value="Methyltransf_23"/>
    <property type="match status" value="1"/>
</dbReference>
<dbReference type="SUPFAM" id="SSF53335">
    <property type="entry name" value="S-adenosyl-L-methionine-dependent methyltransferases"/>
    <property type="match status" value="1"/>
</dbReference>
<keyword evidence="3" id="KW-0489">Methyltransferase</keyword>
<dbReference type="GO" id="GO:0008168">
    <property type="term" value="F:methyltransferase activity"/>
    <property type="evidence" value="ECO:0007669"/>
    <property type="project" value="UniProtKB-KW"/>
</dbReference>
<evidence type="ECO:0000256" key="1">
    <source>
        <dbReference type="ARBA" id="ARBA00038158"/>
    </source>
</evidence>
<feature type="compositionally biased region" description="Polar residues" evidence="2">
    <location>
        <begin position="1"/>
        <end position="11"/>
    </location>
</feature>
<dbReference type="AlphaFoldDB" id="L2FV96"/>
<evidence type="ECO:0000256" key="2">
    <source>
        <dbReference type="SAM" id="MobiDB-lite"/>
    </source>
</evidence>
<protein>
    <submittedName>
        <fullName evidence="3">Methyltransferase domain-containing protein</fullName>
    </submittedName>
</protein>
<organism evidence="3">
    <name type="scientific">Colletotrichum fructicola (strain Nara gc5)</name>
    <name type="common">Anthracnose fungus</name>
    <name type="synonym">Colletotrichum gloeosporioides (strain Nara gc5)</name>
    <dbReference type="NCBI Taxonomy" id="1213859"/>
    <lineage>
        <taxon>Eukaryota</taxon>
        <taxon>Fungi</taxon>
        <taxon>Dikarya</taxon>
        <taxon>Ascomycota</taxon>
        <taxon>Pezizomycotina</taxon>
        <taxon>Sordariomycetes</taxon>
        <taxon>Hypocreomycetidae</taxon>
        <taxon>Glomerellales</taxon>
        <taxon>Glomerellaceae</taxon>
        <taxon>Colletotrichum</taxon>
        <taxon>Colletotrichum gloeosporioides species complex</taxon>
    </lineage>
</organism>
<proteinExistence type="inferred from homology"/>
<reference evidence="3" key="1">
    <citation type="submission" date="2012-08" db="EMBL/GenBank/DDBJ databases">
        <title>Genome analysis of Colletotrichum orbiculare and Colletotrichum fructicola.</title>
        <authorList>
            <person name="Gan P.H.P."/>
            <person name="Ikeda K."/>
            <person name="Irieda H."/>
            <person name="Narusaka M."/>
            <person name="O'Connell R.J."/>
            <person name="Narusaka Y."/>
            <person name="Takano Y."/>
            <person name="Kubo Y."/>
            <person name="Shirasu K."/>
        </authorList>
    </citation>
    <scope>NUCLEOTIDE SEQUENCE</scope>
    <source>
        <strain evidence="3">Nara gc5</strain>
    </source>
</reference>
<name>L2FV96_COLFN</name>
<evidence type="ECO:0000313" key="3">
    <source>
        <dbReference type="EMBL" id="ELA29991.1"/>
    </source>
</evidence>
<dbReference type="Gene3D" id="3.40.50.150">
    <property type="entry name" value="Vaccinia Virus protein VP39"/>
    <property type="match status" value="1"/>
</dbReference>
<dbReference type="EMBL" id="KB020822">
    <property type="protein sequence ID" value="ELA29991.1"/>
    <property type="molecule type" value="Genomic_DNA"/>
</dbReference>
<dbReference type="PANTHER" id="PTHR43591:SF10">
    <property type="entry name" value="ABC TRANSMEMBRANE TYPE-1 DOMAIN-CONTAINING PROTEIN-RELATED"/>
    <property type="match status" value="1"/>
</dbReference>
<dbReference type="CDD" id="cd02440">
    <property type="entry name" value="AdoMet_MTases"/>
    <property type="match status" value="1"/>
</dbReference>
<gene>
    <name evidence="3" type="ORF">CGGC5_9681</name>
</gene>
<accession>L2FV96</accession>
<dbReference type="InterPro" id="IPR029063">
    <property type="entry name" value="SAM-dependent_MTases_sf"/>
</dbReference>